<comment type="caution">
    <text evidence="10">The sequence shown here is derived from an EMBL/GenBank/DDBJ whole genome shotgun (WGS) entry which is preliminary data.</text>
</comment>
<protein>
    <recommendedName>
        <fullName evidence="6 7">Small ribosomal subunit protein uS13</fullName>
    </recommendedName>
</protein>
<evidence type="ECO:0000256" key="2">
    <source>
        <dbReference type="ARBA" id="ARBA00022730"/>
    </source>
</evidence>
<proteinExistence type="inferred from homology"/>
<dbReference type="GO" id="GO:0003735">
    <property type="term" value="F:structural constituent of ribosome"/>
    <property type="evidence" value="ECO:0007669"/>
    <property type="project" value="InterPro"/>
</dbReference>
<dbReference type="GO" id="GO:0015935">
    <property type="term" value="C:small ribosomal subunit"/>
    <property type="evidence" value="ECO:0007669"/>
    <property type="project" value="TreeGrafter"/>
</dbReference>
<dbReference type="Gene3D" id="4.10.910.10">
    <property type="entry name" value="30s ribosomal protein s13, domain 2"/>
    <property type="match status" value="1"/>
</dbReference>
<evidence type="ECO:0000256" key="1">
    <source>
        <dbReference type="ARBA" id="ARBA00008080"/>
    </source>
</evidence>
<dbReference type="PROSITE" id="PS00646">
    <property type="entry name" value="RIBOSOMAL_S13_1"/>
    <property type="match status" value="1"/>
</dbReference>
<dbReference type="Gene3D" id="1.10.8.50">
    <property type="match status" value="1"/>
</dbReference>
<evidence type="ECO:0000313" key="11">
    <source>
        <dbReference type="Proteomes" id="UP000714915"/>
    </source>
</evidence>
<keyword evidence="2 7" id="KW-0699">rRNA-binding</keyword>
<dbReference type="FunFam" id="1.10.8.50:FF:000001">
    <property type="entry name" value="30S ribosomal protein S13"/>
    <property type="match status" value="1"/>
</dbReference>
<feature type="region of interest" description="Disordered" evidence="9">
    <location>
        <begin position="94"/>
        <end position="125"/>
    </location>
</feature>
<dbReference type="InterPro" id="IPR010979">
    <property type="entry name" value="Ribosomal_uS13-like_H2TH"/>
</dbReference>
<dbReference type="InterPro" id="IPR019980">
    <property type="entry name" value="Ribosomal_uS13_bac-type"/>
</dbReference>
<accession>A0A955LB81</accession>
<dbReference type="GO" id="GO:0000049">
    <property type="term" value="F:tRNA binding"/>
    <property type="evidence" value="ECO:0007669"/>
    <property type="project" value="UniProtKB-UniRule"/>
</dbReference>
<dbReference type="InterPro" id="IPR027437">
    <property type="entry name" value="Rbsml_uS13_C"/>
</dbReference>
<reference evidence="10" key="1">
    <citation type="submission" date="2020-04" db="EMBL/GenBank/DDBJ databases">
        <authorList>
            <person name="Zhang T."/>
        </authorList>
    </citation>
    <scope>NUCLEOTIDE SEQUENCE</scope>
    <source>
        <strain evidence="10">HKST-UBA09</strain>
    </source>
</reference>
<name>A0A955LB81_9BACT</name>
<dbReference type="PROSITE" id="PS50159">
    <property type="entry name" value="RIBOSOMAL_S13_2"/>
    <property type="match status" value="1"/>
</dbReference>
<evidence type="ECO:0000256" key="4">
    <source>
        <dbReference type="ARBA" id="ARBA00022980"/>
    </source>
</evidence>
<dbReference type="PANTHER" id="PTHR10871:SF1">
    <property type="entry name" value="SMALL RIBOSOMAL SUBUNIT PROTEIN US13M"/>
    <property type="match status" value="1"/>
</dbReference>
<dbReference type="Pfam" id="PF00416">
    <property type="entry name" value="Ribosomal_S13"/>
    <property type="match status" value="1"/>
</dbReference>
<dbReference type="InterPro" id="IPR018269">
    <property type="entry name" value="Ribosomal_uS13_CS"/>
</dbReference>
<keyword evidence="4 7" id="KW-0689">Ribosomal protein</keyword>
<evidence type="ECO:0000256" key="6">
    <source>
        <dbReference type="ARBA" id="ARBA00035166"/>
    </source>
</evidence>
<dbReference type="PIRSF" id="PIRSF002134">
    <property type="entry name" value="Ribosomal_S13"/>
    <property type="match status" value="1"/>
</dbReference>
<gene>
    <name evidence="7 10" type="primary">rpsM</name>
    <name evidence="10" type="ORF">KC669_02130</name>
</gene>
<reference evidence="10" key="2">
    <citation type="journal article" date="2021" name="Microbiome">
        <title>Successional dynamics and alternative stable states in a saline activated sludge microbial community over 9 years.</title>
        <authorList>
            <person name="Wang Y."/>
            <person name="Ye J."/>
            <person name="Ju F."/>
            <person name="Liu L."/>
            <person name="Boyd J.A."/>
            <person name="Deng Y."/>
            <person name="Parks D.H."/>
            <person name="Jiang X."/>
            <person name="Yin X."/>
            <person name="Woodcroft B.J."/>
            <person name="Tyson G.W."/>
            <person name="Hugenholtz P."/>
            <person name="Polz M.F."/>
            <person name="Zhang T."/>
        </authorList>
    </citation>
    <scope>NUCLEOTIDE SEQUENCE</scope>
    <source>
        <strain evidence="10">HKST-UBA09</strain>
    </source>
</reference>
<comment type="function">
    <text evidence="7">Located at the top of the head of the 30S subunit, it contacts several helices of the 16S rRNA. In the 70S ribosome it contacts the 23S rRNA (bridge B1a) and protein L5 of the 50S subunit (bridge B1b), connecting the 2 subunits; these bridges are implicated in subunit movement. Contacts the tRNAs in the A and P-sites.</text>
</comment>
<dbReference type="AlphaFoldDB" id="A0A955LB81"/>
<keyword evidence="3 7" id="KW-0694">RNA-binding</keyword>
<organism evidence="10 11">
    <name type="scientific">Candidatus Dojkabacteria bacterium</name>
    <dbReference type="NCBI Taxonomy" id="2099670"/>
    <lineage>
        <taxon>Bacteria</taxon>
        <taxon>Candidatus Dojkabacteria</taxon>
    </lineage>
</organism>
<dbReference type="GO" id="GO:0005829">
    <property type="term" value="C:cytosol"/>
    <property type="evidence" value="ECO:0007669"/>
    <property type="project" value="TreeGrafter"/>
</dbReference>
<evidence type="ECO:0000256" key="7">
    <source>
        <dbReference type="HAMAP-Rule" id="MF_01315"/>
    </source>
</evidence>
<evidence type="ECO:0000256" key="9">
    <source>
        <dbReference type="SAM" id="MobiDB-lite"/>
    </source>
</evidence>
<dbReference type="HAMAP" id="MF_01315">
    <property type="entry name" value="Ribosomal_uS13"/>
    <property type="match status" value="1"/>
</dbReference>
<dbReference type="GO" id="GO:0006412">
    <property type="term" value="P:translation"/>
    <property type="evidence" value="ECO:0007669"/>
    <property type="project" value="UniProtKB-UniRule"/>
</dbReference>
<dbReference type="InterPro" id="IPR001892">
    <property type="entry name" value="Ribosomal_uS13"/>
</dbReference>
<comment type="subunit">
    <text evidence="7">Part of the 30S ribosomal subunit. Forms a loose heterodimer with protein S19. Forms two bridges to the 50S subunit in the 70S ribosome.</text>
</comment>
<evidence type="ECO:0000256" key="8">
    <source>
        <dbReference type="RuleBase" id="RU003830"/>
    </source>
</evidence>
<keyword evidence="7" id="KW-0820">tRNA-binding</keyword>
<comment type="similarity">
    <text evidence="1 7 8">Belongs to the universal ribosomal protein uS13 family.</text>
</comment>
<evidence type="ECO:0000313" key="10">
    <source>
        <dbReference type="EMBL" id="MCA9386811.1"/>
    </source>
</evidence>
<dbReference type="NCBIfam" id="TIGR03631">
    <property type="entry name" value="uS13_bact"/>
    <property type="match status" value="1"/>
</dbReference>
<dbReference type="PANTHER" id="PTHR10871">
    <property type="entry name" value="30S RIBOSOMAL PROTEIN S13/40S RIBOSOMAL PROTEIN S18"/>
    <property type="match status" value="1"/>
</dbReference>
<evidence type="ECO:0000256" key="3">
    <source>
        <dbReference type="ARBA" id="ARBA00022884"/>
    </source>
</evidence>
<keyword evidence="5 7" id="KW-0687">Ribonucleoprotein</keyword>
<dbReference type="Proteomes" id="UP000714915">
    <property type="component" value="Unassembled WGS sequence"/>
</dbReference>
<evidence type="ECO:0000256" key="5">
    <source>
        <dbReference type="ARBA" id="ARBA00023274"/>
    </source>
</evidence>
<dbReference type="SUPFAM" id="SSF46946">
    <property type="entry name" value="S13-like H2TH domain"/>
    <property type="match status" value="1"/>
</dbReference>
<dbReference type="EMBL" id="JAGQLF010000018">
    <property type="protein sequence ID" value="MCA9386811.1"/>
    <property type="molecule type" value="Genomic_DNA"/>
</dbReference>
<sequence>MARIVGVEIPNEKRVEIALTYIHGIGLKTSQTILSATNISPDKRVKDLDDAELKRLYEYIDKNVPTEGNVKQKVFQNIKRLKDIKSYRGLRHKAGLPVRGQNTRGNSRTRKGRSIAVGGLKKVTK</sequence>
<dbReference type="GO" id="GO:0019843">
    <property type="term" value="F:rRNA binding"/>
    <property type="evidence" value="ECO:0007669"/>
    <property type="project" value="UniProtKB-UniRule"/>
</dbReference>